<feature type="domain" description="Peptidase C51" evidence="2">
    <location>
        <begin position="1"/>
        <end position="149"/>
    </location>
</feature>
<evidence type="ECO:0000313" key="4">
    <source>
        <dbReference type="Proteomes" id="UP000251251"/>
    </source>
</evidence>
<accession>A0A2Z2GUJ4</accession>
<reference evidence="3" key="1">
    <citation type="submission" date="2017-04" db="EMBL/GenBank/DDBJ databases">
        <title>Genome sequence and comparative analysis of three virulent Lactococcus garvieae phages, novel phages with genome architecture linking the 936 group phages of Lactococcus lactis.</title>
        <authorList>
            <person name="Hoai T.D."/>
            <person name="Nishiki I."/>
            <person name="Yoshida T."/>
            <person name="Nakai T."/>
        </authorList>
    </citation>
    <scope>NUCLEOTIDE SEQUENCE [LARGE SCALE GENOMIC DNA]</scope>
</reference>
<proteinExistence type="predicted"/>
<dbReference type="Pfam" id="PF05257">
    <property type="entry name" value="CHAP"/>
    <property type="match status" value="1"/>
</dbReference>
<organism evidence="3 4">
    <name type="scientific">Lactococcus phage PLgW-1</name>
    <dbReference type="NCBI Taxonomy" id="1983536"/>
    <lineage>
        <taxon>Viruses</taxon>
        <taxon>Duplodnaviria</taxon>
        <taxon>Heunggongvirae</taxon>
        <taxon>Uroviricota</taxon>
        <taxon>Caudoviricetes</taxon>
        <taxon>Uwajimavirus</taxon>
        <taxon>Uwajimavirus PLgW1</taxon>
    </lineage>
</organism>
<keyword evidence="1" id="KW-0929">Antimicrobial</keyword>
<name>A0A2Z2GUJ4_9CAUD</name>
<sequence>MNLEQFKNMTVGKSIGFNGSYGECGGYASYWFSELTGNKYQFAYGKPDINAQWAIGSDCYTAWNAAYQSNWDAMGFEKIDNPSFSQLKAGDIFFISARPGLSTGHVGIVYSVANNNVTTLEQNFGGARYVQLMAGANSWSYYGGFSCVVRPKQPNNDQPKPQKKGKDMILYKIYDKTGAHKGKWFISDGVTLRYVRTPRLLGKYQKYGYPVDTIYSSELFGPKGEFDQKKVIW</sequence>
<evidence type="ECO:0000313" key="3">
    <source>
        <dbReference type="EMBL" id="ARQ94835.1"/>
    </source>
</evidence>
<dbReference type="InterPro" id="IPR007921">
    <property type="entry name" value="CHAP_dom"/>
</dbReference>
<dbReference type="InterPro" id="IPR038765">
    <property type="entry name" value="Papain-like_cys_pep_sf"/>
</dbReference>
<dbReference type="GO" id="GO:0001897">
    <property type="term" value="P:symbiont-mediated cytolysis of host cell"/>
    <property type="evidence" value="ECO:0007669"/>
    <property type="project" value="UniProtKB-ARBA"/>
</dbReference>
<protein>
    <recommendedName>
        <fullName evidence="2">Peptidase C51 domain-containing protein</fullName>
    </recommendedName>
</protein>
<dbReference type="PROSITE" id="PS50911">
    <property type="entry name" value="CHAP"/>
    <property type="match status" value="1"/>
</dbReference>
<evidence type="ECO:0000259" key="2">
    <source>
        <dbReference type="PROSITE" id="PS50911"/>
    </source>
</evidence>
<dbReference type="SUPFAM" id="SSF54001">
    <property type="entry name" value="Cysteine proteinases"/>
    <property type="match status" value="1"/>
</dbReference>
<gene>
    <name evidence="3" type="ORF">PLgW1_24</name>
</gene>
<evidence type="ECO:0000256" key="1">
    <source>
        <dbReference type="ARBA" id="ARBA00022529"/>
    </source>
</evidence>
<keyword evidence="4" id="KW-1185">Reference proteome</keyword>
<dbReference type="Proteomes" id="UP000251251">
    <property type="component" value="Segment"/>
</dbReference>
<dbReference type="EMBL" id="KY888143">
    <property type="protein sequence ID" value="ARQ94835.1"/>
    <property type="molecule type" value="Genomic_DNA"/>
</dbReference>
<dbReference type="Gene3D" id="3.90.1720.60">
    <property type="match status" value="1"/>
</dbReference>